<feature type="non-terminal residue" evidence="6">
    <location>
        <position position="479"/>
    </location>
</feature>
<dbReference type="SUPFAM" id="SSF52029">
    <property type="entry name" value="GroEL apical domain-like"/>
    <property type="match status" value="1"/>
</dbReference>
<dbReference type="PRINTS" id="PR00304">
    <property type="entry name" value="TCOMPLEXTCP1"/>
</dbReference>
<reference evidence="6" key="1">
    <citation type="submission" date="2023-10" db="EMBL/GenBank/DDBJ databases">
        <authorList>
            <person name="Chen Y."/>
            <person name="Shah S."/>
            <person name="Dougan E. K."/>
            <person name="Thang M."/>
            <person name="Chan C."/>
        </authorList>
    </citation>
    <scope>NUCLEOTIDE SEQUENCE [LARGE SCALE GENOMIC DNA]</scope>
</reference>
<dbReference type="PANTHER" id="PTHR11353">
    <property type="entry name" value="CHAPERONIN"/>
    <property type="match status" value="1"/>
</dbReference>
<keyword evidence="4 5" id="KW-0143">Chaperone</keyword>
<dbReference type="Pfam" id="PF00118">
    <property type="entry name" value="Cpn60_TCP1"/>
    <property type="match status" value="1"/>
</dbReference>
<dbReference type="EMBL" id="CAUYUJ010019501">
    <property type="protein sequence ID" value="CAK0891642.1"/>
    <property type="molecule type" value="Genomic_DNA"/>
</dbReference>
<proteinExistence type="inferred from homology"/>
<evidence type="ECO:0000256" key="1">
    <source>
        <dbReference type="ARBA" id="ARBA00008020"/>
    </source>
</evidence>
<gene>
    <name evidence="6" type="ORF">PCOR1329_LOCUS71516</name>
</gene>
<evidence type="ECO:0000256" key="2">
    <source>
        <dbReference type="ARBA" id="ARBA00022741"/>
    </source>
</evidence>
<dbReference type="SUPFAM" id="SSF48592">
    <property type="entry name" value="GroEL equatorial domain-like"/>
    <property type="match status" value="1"/>
</dbReference>
<evidence type="ECO:0000313" key="6">
    <source>
        <dbReference type="EMBL" id="CAK0891642.1"/>
    </source>
</evidence>
<organism evidence="6 7">
    <name type="scientific">Prorocentrum cordatum</name>
    <dbReference type="NCBI Taxonomy" id="2364126"/>
    <lineage>
        <taxon>Eukaryota</taxon>
        <taxon>Sar</taxon>
        <taxon>Alveolata</taxon>
        <taxon>Dinophyceae</taxon>
        <taxon>Prorocentrales</taxon>
        <taxon>Prorocentraceae</taxon>
        <taxon>Prorocentrum</taxon>
    </lineage>
</organism>
<evidence type="ECO:0000313" key="7">
    <source>
        <dbReference type="Proteomes" id="UP001189429"/>
    </source>
</evidence>
<keyword evidence="3 5" id="KW-0067">ATP-binding</keyword>
<dbReference type="InterPro" id="IPR027413">
    <property type="entry name" value="GROEL-like_equatorial_sf"/>
</dbReference>
<dbReference type="InterPro" id="IPR027409">
    <property type="entry name" value="GroEL-like_apical_dom_sf"/>
</dbReference>
<keyword evidence="7" id="KW-1185">Reference proteome</keyword>
<dbReference type="Gene3D" id="3.50.7.10">
    <property type="entry name" value="GroEL"/>
    <property type="match status" value="1"/>
</dbReference>
<name>A0ABN9WXP4_9DINO</name>
<accession>A0ABN9WXP4</accession>
<dbReference type="Proteomes" id="UP001189429">
    <property type="component" value="Unassembled WGS sequence"/>
</dbReference>
<dbReference type="PROSITE" id="PS00751">
    <property type="entry name" value="TCP1_2"/>
    <property type="match status" value="1"/>
</dbReference>
<evidence type="ECO:0008006" key="8">
    <source>
        <dbReference type="Google" id="ProtNLM"/>
    </source>
</evidence>
<sequence length="479" mass="52043">MSQFLRPPVILLKDGTDTSQGKGQIISNINACLSVVSIVKTTLGPRGMDKLIEDGGTTTITNDGATVMKKLQVVHPAARILVDISKAQDSEVGDGTTSVVVLAGELLKEAKTFLEDGLVAPQIIKGYRTACRLALQKLNDIAVDLKQKTEEEKRSMLIKCAETTLNSKLVADYKTFFATMSVDAVSMLGEDLAMAAIGIKTITGGSVMDTMLVDGVAFKKTFSYAGFEQQPKCFDNPKILLLNLELELKAEKDNAEVRITDPDQYQSIVDAEWTIIYEKLDLIAKSGAQVVLSRLAIGDLATQYFADRNIFCAGRVETDDLERTRRAVGGVVQTTVHGVSPDVLGTCGRFEEKQIGGDRYNVFTGCKETKSATILLRGGAEQFIAEAEYLREYARTISGKQQLVINYFAKALEVIPMTLAQNSGADGTKLLNQLRQKHAVGIDGRWIGVDCINCSTVDTFASYIWEPVVVKNSALSAAT</sequence>
<comment type="caution">
    <text evidence="6">The sequence shown here is derived from an EMBL/GenBank/DDBJ whole genome shotgun (WGS) entry which is preliminary data.</text>
</comment>
<dbReference type="InterPro" id="IPR002194">
    <property type="entry name" value="Chaperonin_TCP-1_CS"/>
</dbReference>
<dbReference type="PROSITE" id="PS00750">
    <property type="entry name" value="TCP1_1"/>
    <property type="match status" value="1"/>
</dbReference>
<evidence type="ECO:0000256" key="4">
    <source>
        <dbReference type="ARBA" id="ARBA00023186"/>
    </source>
</evidence>
<dbReference type="PROSITE" id="PS00995">
    <property type="entry name" value="TCP1_3"/>
    <property type="match status" value="1"/>
</dbReference>
<comment type="similarity">
    <text evidence="1 5">Belongs to the TCP-1 chaperonin family.</text>
</comment>
<dbReference type="InterPro" id="IPR017998">
    <property type="entry name" value="Chaperone_TCP-1"/>
</dbReference>
<protein>
    <recommendedName>
        <fullName evidence="8">CCT-eta</fullName>
    </recommendedName>
</protein>
<dbReference type="Gene3D" id="1.10.560.10">
    <property type="entry name" value="GroEL-like equatorial domain"/>
    <property type="match status" value="2"/>
</dbReference>
<evidence type="ECO:0000256" key="5">
    <source>
        <dbReference type="RuleBase" id="RU004187"/>
    </source>
</evidence>
<evidence type="ECO:0000256" key="3">
    <source>
        <dbReference type="ARBA" id="ARBA00022840"/>
    </source>
</evidence>
<dbReference type="InterPro" id="IPR002423">
    <property type="entry name" value="Cpn60/GroEL/TCP-1"/>
</dbReference>
<keyword evidence="2 5" id="KW-0547">Nucleotide-binding</keyword>